<evidence type="ECO:0000313" key="1">
    <source>
        <dbReference type="EMBL" id="MBX40158.1"/>
    </source>
</evidence>
<organism evidence="1">
    <name type="scientific">Rhizophora mucronata</name>
    <name type="common">Asiatic mangrove</name>
    <dbReference type="NCBI Taxonomy" id="61149"/>
    <lineage>
        <taxon>Eukaryota</taxon>
        <taxon>Viridiplantae</taxon>
        <taxon>Streptophyta</taxon>
        <taxon>Embryophyta</taxon>
        <taxon>Tracheophyta</taxon>
        <taxon>Spermatophyta</taxon>
        <taxon>Magnoliopsida</taxon>
        <taxon>eudicotyledons</taxon>
        <taxon>Gunneridae</taxon>
        <taxon>Pentapetalae</taxon>
        <taxon>rosids</taxon>
        <taxon>fabids</taxon>
        <taxon>Malpighiales</taxon>
        <taxon>Rhizophoraceae</taxon>
        <taxon>Rhizophora</taxon>
    </lineage>
</organism>
<reference evidence="1" key="1">
    <citation type="submission" date="2018-02" db="EMBL/GenBank/DDBJ databases">
        <title>Rhizophora mucronata_Transcriptome.</title>
        <authorList>
            <person name="Meera S.P."/>
            <person name="Sreeshan A."/>
            <person name="Augustine A."/>
        </authorList>
    </citation>
    <scope>NUCLEOTIDE SEQUENCE</scope>
    <source>
        <tissue evidence="1">Leaf</tissue>
    </source>
</reference>
<proteinExistence type="predicted"/>
<dbReference type="EMBL" id="GGEC01059674">
    <property type="protein sequence ID" value="MBX40158.1"/>
    <property type="molecule type" value="Transcribed_RNA"/>
</dbReference>
<protein>
    <submittedName>
        <fullName evidence="1">Uncharacterized protein</fullName>
    </submittedName>
</protein>
<accession>A0A2P2NCD9</accession>
<sequence length="11" mass="1328">MTLCYTLQDCH</sequence>
<name>A0A2P2NCD9_RHIMU</name>